<organism evidence="7 8">
    <name type="scientific">Globisporangium ultimum (strain ATCC 200006 / CBS 805.95 / DAOM BR144)</name>
    <name type="common">Pythium ultimum</name>
    <dbReference type="NCBI Taxonomy" id="431595"/>
    <lineage>
        <taxon>Eukaryota</taxon>
        <taxon>Sar</taxon>
        <taxon>Stramenopiles</taxon>
        <taxon>Oomycota</taxon>
        <taxon>Peronosporomycetes</taxon>
        <taxon>Pythiales</taxon>
        <taxon>Pythiaceae</taxon>
        <taxon>Globisporangium</taxon>
    </lineage>
</organism>
<feature type="repeat" description="WD" evidence="3">
    <location>
        <begin position="531"/>
        <end position="572"/>
    </location>
</feature>
<keyword evidence="1 3" id="KW-0853">WD repeat</keyword>
<sequence>MAPADSQLTRCQNSRLLQCFRAIGLIVDDLPIVWYGMGKESFAVASLGKSFVVYKCDKLTPVFVSPQLPKKIAALEVLAKKQLTFTACGRQIIVWKRVDQVTTLVGHKSDIKQLLMVGTTLFSMDQSAIRIWDLETFELINQIKFSSDFVPSVMMHPSTYLNKILVGSETGALELWNVRTMKCIYRFQGWGSAVTYLEQSPAVDVVGVGLGNGKLIMHHLQLDKLVMEFKQEQSKVTTISFRTDSGAQAPLVVSGTSTGDIAVWNLQSKKLESMIAGAHDGAVTSLVFLPNEPILLSSGTDNSLKMWIFDHLNGGTARLLKSREGHRAPPTRIRYYGNNTLSTADGSDGTCCQILSAGQDRAFRVFHTAREQQSVELSQGPLLKKAKKMNVRVEDLKIPPITQFAAMETRERDWSNVVTCHENEMAAYVWRFERRAIGKQILRQFDPSNRVTPGSEEDLRRQKTQATCVAISTCGNFALVGSIGGAIFKYNMQSGEKRGSFPTAATPKPKLIRGLTLPGTTPMIEEDMTAHHAHDGPVSAVVVDALNQSIVSGGIDGKLKFWDFRNHGLVYELNIDSPISQMELHRDSNLLSVACDDQVIRVYDISTRKLVRRFHGHSHRITDMHFSGDARWLYSSSADASLRVWDLPTGKCVDWIKFHKPVTGLAVSPTGEFIATTHVGYVGIYLWANRGFFMDVFLDTEPQAPTLMDMPVPLNEVDNADALGFGSEKNPQLSVDGGNHDEQVQPSTKDEPSTDETGPVEPLGHSLITLSAAPRALWQSLFNLELIKKRNKPIEPPKAPEQAPFFLPTMRKDDVKPTFVPVEKKPESAAPKKDDKEGEGEGEDDVQMEGWGVGSDDEAWGDDDDEKDAEKDEEAEKEASAAPVTGSRIIKSTGMVTSRCKLATLLAEAAARNPVESQKTGPMQFTRFHSVALYMQTLSAAAVDVEMSTLCMGDFDAEGKEILALFLTFLREEMATQRNFQVLQAYLNRFLKLHEQLLVADAALLEQVDALCNVQQQQWEHLQQLLHNNLCLVQYFSKIQM</sequence>
<proteinExistence type="predicted"/>
<reference evidence="7" key="3">
    <citation type="submission" date="2015-02" db="UniProtKB">
        <authorList>
            <consortium name="EnsemblProtists"/>
        </authorList>
    </citation>
    <scope>IDENTIFICATION</scope>
    <source>
        <strain evidence="7">DAOM BR144</strain>
    </source>
</reference>
<evidence type="ECO:0000259" key="6">
    <source>
        <dbReference type="Pfam" id="PF25171"/>
    </source>
</evidence>
<dbReference type="STRING" id="431595.K3W5I7"/>
<dbReference type="Pfam" id="PF25171">
    <property type="entry name" value="Beta-prop_WDR36-Utp21_1st"/>
    <property type="match status" value="1"/>
</dbReference>
<evidence type="ECO:0000256" key="1">
    <source>
        <dbReference type="ARBA" id="ARBA00022574"/>
    </source>
</evidence>
<keyword evidence="8" id="KW-1185">Reference proteome</keyword>
<feature type="domain" description="WDR36/Utp21 C-terminal" evidence="5">
    <location>
        <begin position="763"/>
        <end position="1036"/>
    </location>
</feature>
<dbReference type="FunCoup" id="K3W5I7">
    <property type="interactions" value="464"/>
</dbReference>
<dbReference type="InterPro" id="IPR007319">
    <property type="entry name" value="WDR36/Utp21_C"/>
</dbReference>
<feature type="compositionally biased region" description="Basic and acidic residues" evidence="4">
    <location>
        <begin position="819"/>
        <end position="836"/>
    </location>
</feature>
<dbReference type="PROSITE" id="PS50082">
    <property type="entry name" value="WD_REPEATS_2"/>
    <property type="match status" value="3"/>
</dbReference>
<feature type="repeat" description="WD" evidence="3">
    <location>
        <begin position="614"/>
        <end position="655"/>
    </location>
</feature>
<name>K3W5I7_GLOUD</name>
<dbReference type="InterPro" id="IPR001680">
    <property type="entry name" value="WD40_rpt"/>
</dbReference>
<evidence type="ECO:0008006" key="9">
    <source>
        <dbReference type="Google" id="ProtNLM"/>
    </source>
</evidence>
<dbReference type="InterPro" id="IPR011047">
    <property type="entry name" value="Quinoprotein_ADH-like_sf"/>
</dbReference>
<dbReference type="GO" id="GO:0034388">
    <property type="term" value="C:Pwp2p-containing subcomplex of 90S preribosome"/>
    <property type="evidence" value="ECO:0007669"/>
    <property type="project" value="TreeGrafter"/>
</dbReference>
<reference evidence="8" key="1">
    <citation type="journal article" date="2010" name="Genome Biol.">
        <title>Genome sequence of the necrotrophic plant pathogen Pythium ultimum reveals original pathogenicity mechanisms and effector repertoire.</title>
        <authorList>
            <person name="Levesque C.A."/>
            <person name="Brouwer H."/>
            <person name="Cano L."/>
            <person name="Hamilton J.P."/>
            <person name="Holt C."/>
            <person name="Huitema E."/>
            <person name="Raffaele S."/>
            <person name="Robideau G.P."/>
            <person name="Thines M."/>
            <person name="Win J."/>
            <person name="Zerillo M.M."/>
            <person name="Beakes G.W."/>
            <person name="Boore J.L."/>
            <person name="Busam D."/>
            <person name="Dumas B."/>
            <person name="Ferriera S."/>
            <person name="Fuerstenberg S.I."/>
            <person name="Gachon C.M."/>
            <person name="Gaulin E."/>
            <person name="Govers F."/>
            <person name="Grenville-Briggs L."/>
            <person name="Horner N."/>
            <person name="Hostetler J."/>
            <person name="Jiang R.H."/>
            <person name="Johnson J."/>
            <person name="Krajaejun T."/>
            <person name="Lin H."/>
            <person name="Meijer H.J."/>
            <person name="Moore B."/>
            <person name="Morris P."/>
            <person name="Phuntmart V."/>
            <person name="Puiu D."/>
            <person name="Shetty J."/>
            <person name="Stajich J.E."/>
            <person name="Tripathy S."/>
            <person name="Wawra S."/>
            <person name="van West P."/>
            <person name="Whitty B.R."/>
            <person name="Coutinho P.M."/>
            <person name="Henrissat B."/>
            <person name="Martin F."/>
            <person name="Thomas P.D."/>
            <person name="Tyler B.M."/>
            <person name="De Vries R.P."/>
            <person name="Kamoun S."/>
            <person name="Yandell M."/>
            <person name="Tisserat N."/>
            <person name="Buell C.R."/>
        </authorList>
    </citation>
    <scope>NUCLEOTIDE SEQUENCE</scope>
    <source>
        <strain evidence="8">DAOM:BR144</strain>
    </source>
</reference>
<evidence type="ECO:0000259" key="5">
    <source>
        <dbReference type="Pfam" id="PF04192"/>
    </source>
</evidence>
<feature type="region of interest" description="Disordered" evidence="4">
    <location>
        <begin position="819"/>
        <end position="886"/>
    </location>
</feature>
<dbReference type="PROSITE" id="PS50294">
    <property type="entry name" value="WD_REPEATS_REGION"/>
    <property type="match status" value="3"/>
</dbReference>
<feature type="domain" description="WDR36/Utp21 N-terminal" evidence="6">
    <location>
        <begin position="44"/>
        <end position="310"/>
    </location>
</feature>
<evidence type="ECO:0000313" key="8">
    <source>
        <dbReference type="Proteomes" id="UP000019132"/>
    </source>
</evidence>
<keyword evidence="2" id="KW-0677">Repeat</keyword>
<evidence type="ECO:0000313" key="7">
    <source>
        <dbReference type="EnsemblProtists" id="PYU1_T000228"/>
    </source>
</evidence>
<dbReference type="eggNOG" id="KOG1539">
    <property type="taxonomic scope" value="Eukaryota"/>
</dbReference>
<dbReference type="Proteomes" id="UP000019132">
    <property type="component" value="Unassembled WGS sequence"/>
</dbReference>
<dbReference type="FunFam" id="2.130.10.10:FF:000109">
    <property type="entry name" value="WD repeat domain 36"/>
    <property type="match status" value="1"/>
</dbReference>
<dbReference type="SMART" id="SM00320">
    <property type="entry name" value="WD40"/>
    <property type="match status" value="11"/>
</dbReference>
<dbReference type="Pfam" id="PF25168">
    <property type="entry name" value="Beta-prop_WDR36-Utp21_2nd"/>
    <property type="match status" value="1"/>
</dbReference>
<evidence type="ECO:0000256" key="2">
    <source>
        <dbReference type="ARBA" id="ARBA00022737"/>
    </source>
</evidence>
<accession>K3W5I7</accession>
<dbReference type="GO" id="GO:0032040">
    <property type="term" value="C:small-subunit processome"/>
    <property type="evidence" value="ECO:0007669"/>
    <property type="project" value="InterPro"/>
</dbReference>
<dbReference type="PROSITE" id="PS00678">
    <property type="entry name" value="WD_REPEATS_1"/>
    <property type="match status" value="2"/>
</dbReference>
<dbReference type="InterPro" id="IPR019775">
    <property type="entry name" value="WD40_repeat_CS"/>
</dbReference>
<feature type="compositionally biased region" description="Acidic residues" evidence="4">
    <location>
        <begin position="855"/>
        <end position="876"/>
    </location>
</feature>
<dbReference type="EMBL" id="GL376636">
    <property type="status" value="NOT_ANNOTATED_CDS"/>
    <property type="molecule type" value="Genomic_DNA"/>
</dbReference>
<feature type="repeat" description="WD" evidence="3">
    <location>
        <begin position="276"/>
        <end position="307"/>
    </location>
</feature>
<dbReference type="InterPro" id="IPR015943">
    <property type="entry name" value="WD40/YVTN_repeat-like_dom_sf"/>
</dbReference>
<dbReference type="VEuPathDB" id="FungiDB:PYU1_G000228"/>
<evidence type="ECO:0000256" key="4">
    <source>
        <dbReference type="SAM" id="MobiDB-lite"/>
    </source>
</evidence>
<dbReference type="PANTHER" id="PTHR22840:SF12">
    <property type="entry name" value="WD REPEAT-CONTAINING PROTEIN 36"/>
    <property type="match status" value="1"/>
</dbReference>
<dbReference type="PANTHER" id="PTHR22840">
    <property type="entry name" value="WD REPEAT-CONTAINING PROTEIN 36"/>
    <property type="match status" value="1"/>
</dbReference>
<dbReference type="SUPFAM" id="SSF50998">
    <property type="entry name" value="Quinoprotein alcohol dehydrogenase-like"/>
    <property type="match status" value="1"/>
</dbReference>
<reference evidence="8" key="2">
    <citation type="submission" date="2010-04" db="EMBL/GenBank/DDBJ databases">
        <authorList>
            <person name="Buell R."/>
            <person name="Hamilton J."/>
            <person name="Hostetler J."/>
        </authorList>
    </citation>
    <scope>NUCLEOTIDE SEQUENCE [LARGE SCALE GENOMIC DNA]</scope>
    <source>
        <strain evidence="8">DAOM:BR144</strain>
    </source>
</reference>
<dbReference type="InParanoid" id="K3W5I7"/>
<dbReference type="InterPro" id="IPR059157">
    <property type="entry name" value="WDR36-Utp21_N"/>
</dbReference>
<dbReference type="EnsemblProtists" id="PYU1_T000228">
    <property type="protein sequence ID" value="PYU1_T000228"/>
    <property type="gene ID" value="PYU1_G000228"/>
</dbReference>
<feature type="region of interest" description="Disordered" evidence="4">
    <location>
        <begin position="719"/>
        <end position="763"/>
    </location>
</feature>
<dbReference type="Pfam" id="PF04192">
    <property type="entry name" value="Utp21"/>
    <property type="match status" value="1"/>
</dbReference>
<dbReference type="GO" id="GO:0006364">
    <property type="term" value="P:rRNA processing"/>
    <property type="evidence" value="ECO:0007669"/>
    <property type="project" value="InterPro"/>
</dbReference>
<evidence type="ECO:0000256" key="3">
    <source>
        <dbReference type="PROSITE-ProRule" id="PRU00221"/>
    </source>
</evidence>
<dbReference type="OMA" id="CIYAWRA"/>
<feature type="compositionally biased region" description="Acidic residues" evidence="4">
    <location>
        <begin position="837"/>
        <end position="847"/>
    </location>
</feature>
<dbReference type="Gene3D" id="2.130.10.10">
    <property type="entry name" value="YVTN repeat-like/Quinoprotein amine dehydrogenase"/>
    <property type="match status" value="2"/>
</dbReference>
<feature type="compositionally biased region" description="Basic and acidic residues" evidence="4">
    <location>
        <begin position="738"/>
        <end position="752"/>
    </location>
</feature>
<dbReference type="HOGENOM" id="CLU_002774_0_0_1"/>
<feature type="region of interest" description="Disordered" evidence="4">
    <location>
        <begin position="793"/>
        <end position="812"/>
    </location>
</feature>
<protein>
    <recommendedName>
        <fullName evidence="9">Small-subunit processome Utp21 domain-containing protein</fullName>
    </recommendedName>
</protein>
<dbReference type="AlphaFoldDB" id="K3W5I7"/>